<organism evidence="5 6">
    <name type="scientific">Cymbomonas tetramitiformis</name>
    <dbReference type="NCBI Taxonomy" id="36881"/>
    <lineage>
        <taxon>Eukaryota</taxon>
        <taxon>Viridiplantae</taxon>
        <taxon>Chlorophyta</taxon>
        <taxon>Pyramimonadophyceae</taxon>
        <taxon>Pyramimonadales</taxon>
        <taxon>Pyramimonadaceae</taxon>
        <taxon>Cymbomonas</taxon>
    </lineage>
</organism>
<accession>A0AAE0F6W0</accession>
<dbReference type="PANTHER" id="PTHR47032:SF1">
    <property type="entry name" value="UDP-D-XYLOSE:L-FUCOSE ALPHA-1,3-D-XYLOSYLTRANSFERASE-RELATED"/>
    <property type="match status" value="1"/>
</dbReference>
<evidence type="ECO:0000256" key="2">
    <source>
        <dbReference type="RuleBase" id="RU363055"/>
    </source>
</evidence>
<comment type="subcellular location">
    <subcellularLocation>
        <location evidence="2">Golgi apparatus membrane</location>
        <topology evidence="2">Single-pass type II membrane protein</topology>
    </subcellularLocation>
</comment>
<protein>
    <recommendedName>
        <fullName evidence="2">Glycosyltransferase</fullName>
        <ecNumber evidence="2">2.4.2.-</ecNumber>
    </recommendedName>
</protein>
<dbReference type="GO" id="GO:0071555">
    <property type="term" value="P:cell wall organization"/>
    <property type="evidence" value="ECO:0007669"/>
    <property type="project" value="UniProtKB-KW"/>
</dbReference>
<evidence type="ECO:0000256" key="1">
    <source>
        <dbReference type="ARBA" id="ARBA00007033"/>
    </source>
</evidence>
<dbReference type="PANTHER" id="PTHR47032">
    <property type="entry name" value="UDP-D-XYLOSE:L-FUCOSE ALPHA-1,3-D-XYLOSYLTRANSFERASE-RELATED"/>
    <property type="match status" value="1"/>
</dbReference>
<dbReference type="SUPFAM" id="SSF53448">
    <property type="entry name" value="Nucleotide-diphospho-sugar transferases"/>
    <property type="match status" value="1"/>
</dbReference>
<dbReference type="Proteomes" id="UP001190700">
    <property type="component" value="Unassembled WGS sequence"/>
</dbReference>
<dbReference type="GO" id="GO:0000139">
    <property type="term" value="C:Golgi membrane"/>
    <property type="evidence" value="ECO:0007669"/>
    <property type="project" value="UniProtKB-SubCell"/>
</dbReference>
<keyword evidence="2" id="KW-0808">Transferase</keyword>
<keyword evidence="2" id="KW-0328">Glycosyltransferase</keyword>
<keyword evidence="6" id="KW-1185">Reference proteome</keyword>
<reference evidence="5 6" key="1">
    <citation type="journal article" date="2015" name="Genome Biol. Evol.">
        <title>Comparative Genomics of a Bacterivorous Green Alga Reveals Evolutionary Causalities and Consequences of Phago-Mixotrophic Mode of Nutrition.</title>
        <authorList>
            <person name="Burns J.A."/>
            <person name="Paasch A."/>
            <person name="Narechania A."/>
            <person name="Kim E."/>
        </authorList>
    </citation>
    <scope>NUCLEOTIDE SEQUENCE [LARGE SCALE GENOMIC DNA]</scope>
    <source>
        <strain evidence="5 6">PLY_AMNH</strain>
    </source>
</reference>
<keyword evidence="3" id="KW-0732">Signal</keyword>
<dbReference type="EC" id="2.4.2.-" evidence="2"/>
<dbReference type="AlphaFoldDB" id="A0AAE0F6W0"/>
<keyword evidence="2" id="KW-0735">Signal-anchor</keyword>
<feature type="chain" id="PRO_5041937395" description="Glycosyltransferase" evidence="3">
    <location>
        <begin position="30"/>
        <end position="512"/>
    </location>
</feature>
<keyword evidence="2" id="KW-0812">Transmembrane</keyword>
<dbReference type="InterPro" id="IPR029044">
    <property type="entry name" value="Nucleotide-diphossugar_trans"/>
</dbReference>
<keyword evidence="2" id="KW-0961">Cell wall biogenesis/degradation</keyword>
<evidence type="ECO:0000259" key="4">
    <source>
        <dbReference type="Pfam" id="PF03407"/>
    </source>
</evidence>
<proteinExistence type="inferred from homology"/>
<dbReference type="Pfam" id="PF03407">
    <property type="entry name" value="Nucleotid_trans"/>
    <property type="match status" value="1"/>
</dbReference>
<dbReference type="GO" id="GO:0016757">
    <property type="term" value="F:glycosyltransferase activity"/>
    <property type="evidence" value="ECO:0007669"/>
    <property type="project" value="UniProtKB-KW"/>
</dbReference>
<evidence type="ECO:0000313" key="6">
    <source>
        <dbReference type="Proteomes" id="UP001190700"/>
    </source>
</evidence>
<feature type="domain" description="Nucleotide-diphospho-sugar transferase" evidence="4">
    <location>
        <begin position="99"/>
        <end position="295"/>
    </location>
</feature>
<evidence type="ECO:0000256" key="3">
    <source>
        <dbReference type="SAM" id="SignalP"/>
    </source>
</evidence>
<dbReference type="InterPro" id="IPR005069">
    <property type="entry name" value="Nucl-diP-sugar_transferase"/>
</dbReference>
<keyword evidence="2" id="KW-0333">Golgi apparatus</keyword>
<dbReference type="InterPro" id="IPR052636">
    <property type="entry name" value="UDP-D-xylose:L-fucose_XylT"/>
</dbReference>
<dbReference type="EMBL" id="LGRX02024665">
    <property type="protein sequence ID" value="KAK3253749.1"/>
    <property type="molecule type" value="Genomic_DNA"/>
</dbReference>
<sequence>MRPLYLGRFFLCFHLHLLLSSLRFHHVGCIHILLHEAGPRIQTHKEEYGFSVVFTFNTKFRKLAANLVANMRFHQLTNEIAGATEKSECDYLENTVQDRNILCVTYDSDVYREDYELEPHRGLSAASKDILRKRHFKEPIDIRWLIIRQVRRFGNAVLWLDTDVVFMQSPRSTLKALDAAGVDVAINSDNWRTMTPEFNVGVGYLRNASTTLRLAEDMWIRLVNKTLNANSGWPQSFDQRIFTDAVESMLGDVRSFRSAGKCAIEPMPNTTVEPFCHFDARATERLNEAYRTRKPVTYKNFTLQMVSDLTFGFQRPLWEFYEQHRLNSTRPALEDLPAVVHVRGIPLHHNGAENKMQYLQMFGLWHAPQEISRSIPKSPLVEVNVSDLRDDKQLAELIDLCTSSKENAKVVALSSQDCSLSTTITVFNWPRLDKFACYDHMAHQWAGTELLKTTVKDSCEKNTIFAFEVPYFLGTQNNSLSQLAADFKQELQMRSDNNHSHALYVHHHRNHV</sequence>
<name>A0AAE0F6W0_9CHLO</name>
<comment type="similarity">
    <text evidence="1 2">Belongs to the glycosyltransferase 77 family.</text>
</comment>
<feature type="signal peptide" evidence="3">
    <location>
        <begin position="1"/>
        <end position="29"/>
    </location>
</feature>
<evidence type="ECO:0000313" key="5">
    <source>
        <dbReference type="EMBL" id="KAK3253749.1"/>
    </source>
</evidence>
<comment type="caution">
    <text evidence="5">The sequence shown here is derived from an EMBL/GenBank/DDBJ whole genome shotgun (WGS) entry which is preliminary data.</text>
</comment>
<gene>
    <name evidence="5" type="ORF">CYMTET_37009</name>
</gene>